<sequence length="167" mass="18011">MATTADKVSTLARKFKVDVLPGSADPETEEWISLRGVQELTPGKEDNLEDDSDYDSDGWTSQVRTGQSWSLEVKALRKMSADKAYDPGQEVVRTASDQFGIDGTVLVRWYNRDGGDEAYQGRAQAGFSDDGGSVTDLSTATITLTGTGKRETIANPAETAEEPPTGE</sequence>
<evidence type="ECO:0000313" key="2">
    <source>
        <dbReference type="EMBL" id="UQN29482.1"/>
    </source>
</evidence>
<feature type="compositionally biased region" description="Acidic residues" evidence="1">
    <location>
        <begin position="47"/>
        <end position="56"/>
    </location>
</feature>
<evidence type="ECO:0000256" key="1">
    <source>
        <dbReference type="SAM" id="MobiDB-lite"/>
    </source>
</evidence>
<accession>A0ABY4N6R7</accession>
<dbReference type="Proteomes" id="UP001055868">
    <property type="component" value="Chromosome"/>
</dbReference>
<gene>
    <name evidence="2" type="ORF">M4486_17885</name>
</gene>
<name>A0ABY4N6R7_9MICO</name>
<feature type="compositionally biased region" description="Low complexity" evidence="1">
    <location>
        <begin position="153"/>
        <end position="167"/>
    </location>
</feature>
<dbReference type="NCBIfam" id="NF047353">
    <property type="entry name" value="tube_lmo2291"/>
    <property type="match status" value="1"/>
</dbReference>
<dbReference type="RefSeq" id="WP_249478679.1">
    <property type="nucleotide sequence ID" value="NZ_CP097218.1"/>
</dbReference>
<keyword evidence="3" id="KW-1185">Reference proteome</keyword>
<organism evidence="2 3">
    <name type="scientific">Brachybacterium kimchii</name>
    <dbReference type="NCBI Taxonomy" id="2942909"/>
    <lineage>
        <taxon>Bacteria</taxon>
        <taxon>Bacillati</taxon>
        <taxon>Actinomycetota</taxon>
        <taxon>Actinomycetes</taxon>
        <taxon>Micrococcales</taxon>
        <taxon>Dermabacteraceae</taxon>
        <taxon>Brachybacterium</taxon>
    </lineage>
</organism>
<reference evidence="2" key="1">
    <citation type="submission" date="2022-05" db="EMBL/GenBank/DDBJ databases">
        <title>Genomic analysis of Brachybacterium sp. CBA3104.</title>
        <authorList>
            <person name="Roh S.W."/>
            <person name="Kim Y.B."/>
            <person name="Kim Y."/>
        </authorList>
    </citation>
    <scope>NUCLEOTIDE SEQUENCE</scope>
    <source>
        <strain evidence="2">CBA3104</strain>
    </source>
</reference>
<feature type="region of interest" description="Disordered" evidence="1">
    <location>
        <begin position="144"/>
        <end position="167"/>
    </location>
</feature>
<evidence type="ECO:0008006" key="4">
    <source>
        <dbReference type="Google" id="ProtNLM"/>
    </source>
</evidence>
<protein>
    <recommendedName>
        <fullName evidence="4">Phage tail protein</fullName>
    </recommendedName>
</protein>
<proteinExistence type="predicted"/>
<dbReference type="EMBL" id="CP097218">
    <property type="protein sequence ID" value="UQN29482.1"/>
    <property type="molecule type" value="Genomic_DNA"/>
</dbReference>
<evidence type="ECO:0000313" key="3">
    <source>
        <dbReference type="Proteomes" id="UP001055868"/>
    </source>
</evidence>
<feature type="region of interest" description="Disordered" evidence="1">
    <location>
        <begin position="30"/>
        <end position="61"/>
    </location>
</feature>